<gene>
    <name evidence="1" type="ORF">JR064_08050</name>
</gene>
<dbReference type="Gene3D" id="3.30.1330.70">
    <property type="entry name" value="Holliday junction resolvase RusA"/>
    <property type="match status" value="1"/>
</dbReference>
<sequence>MAKKKKTVRFRVADYYDGGLVRLDDLEIPSKRVGYKKQDGVLVATVPLGVPAFEEAVREIFSRSASEGWPLKGRLLVGIGISLPKSAYRSKDVDNMAKAILDAFCGIAYEDDKQIDALFVSKSESSKWQVWMAFKTLGDTPQSWFIEPMMVRLPNNEPEA</sequence>
<reference evidence="1 2" key="1">
    <citation type="submission" date="2021-02" db="EMBL/GenBank/DDBJ databases">
        <title>Taxonomically Unique Crown Gall-Associated Xanthomonas Stains Have Deficiency in Virulence Repertories.</title>
        <authorList>
            <person name="Mafakheri H."/>
            <person name="Taghavi S.M."/>
            <person name="Dimkic I."/>
            <person name="Nemanja K."/>
            <person name="Osdaghi E."/>
        </authorList>
    </citation>
    <scope>NUCLEOTIDE SEQUENCE [LARGE SCALE GENOMIC DNA]</scope>
    <source>
        <strain evidence="1 2">FX4</strain>
    </source>
</reference>
<organism evidence="1 2">
    <name type="scientific">Xanthomonas bonasiae</name>
    <dbReference type="NCBI Taxonomy" id="2810351"/>
    <lineage>
        <taxon>Bacteria</taxon>
        <taxon>Pseudomonadati</taxon>
        <taxon>Pseudomonadota</taxon>
        <taxon>Gammaproteobacteria</taxon>
        <taxon>Lysobacterales</taxon>
        <taxon>Lysobacteraceae</taxon>
        <taxon>Xanthomonas</taxon>
    </lineage>
</organism>
<dbReference type="RefSeq" id="WP_191825860.1">
    <property type="nucleotide sequence ID" value="NZ_JACSQX010000008.1"/>
</dbReference>
<dbReference type="SUPFAM" id="SSF103084">
    <property type="entry name" value="Holliday junction resolvase RusA"/>
    <property type="match status" value="1"/>
</dbReference>
<evidence type="ECO:0000313" key="1">
    <source>
        <dbReference type="EMBL" id="MBN6102114.1"/>
    </source>
</evidence>
<name>A0ABS3B5E9_9XANT</name>
<accession>A0ABS3B5E9</accession>
<evidence type="ECO:0000313" key="2">
    <source>
        <dbReference type="Proteomes" id="UP000695802"/>
    </source>
</evidence>
<dbReference type="EMBL" id="JAFIWB010000005">
    <property type="protein sequence ID" value="MBN6102114.1"/>
    <property type="molecule type" value="Genomic_DNA"/>
</dbReference>
<dbReference type="InterPro" id="IPR036614">
    <property type="entry name" value="RusA-like_sf"/>
</dbReference>
<proteinExistence type="predicted"/>
<keyword evidence="2" id="KW-1185">Reference proteome</keyword>
<protein>
    <submittedName>
        <fullName evidence="1">RusA family crossover junction endodeoxyribonuclease</fullName>
    </submittedName>
</protein>
<dbReference type="Proteomes" id="UP000695802">
    <property type="component" value="Unassembled WGS sequence"/>
</dbReference>
<dbReference type="Pfam" id="PF05866">
    <property type="entry name" value="RusA"/>
    <property type="match status" value="1"/>
</dbReference>
<comment type="caution">
    <text evidence="1">The sequence shown here is derived from an EMBL/GenBank/DDBJ whole genome shotgun (WGS) entry which is preliminary data.</text>
</comment>
<dbReference type="InterPro" id="IPR008822">
    <property type="entry name" value="Endonuclease_RusA-like"/>
</dbReference>